<comment type="caution">
    <text evidence="1">The sequence shown here is derived from an EMBL/GenBank/DDBJ whole genome shotgun (WGS) entry which is preliminary data.</text>
</comment>
<accession>A0ABR0FBM4</accession>
<reference evidence="1 2" key="1">
    <citation type="journal article" date="2023" name="bioRxiv">
        <title>High-quality genome assemblies of four members of thePodospora anserinaspecies complex.</title>
        <authorList>
            <person name="Ament-Velasquez S.L."/>
            <person name="Vogan A.A."/>
            <person name="Wallerman O."/>
            <person name="Hartmann F."/>
            <person name="Gautier V."/>
            <person name="Silar P."/>
            <person name="Giraud T."/>
            <person name="Johannesson H."/>
        </authorList>
    </citation>
    <scope>NUCLEOTIDE SEQUENCE [LARGE SCALE GENOMIC DNA]</scope>
    <source>
        <strain evidence="1 2">CBS 112042</strain>
    </source>
</reference>
<dbReference type="Proteomes" id="UP001322138">
    <property type="component" value="Unassembled WGS sequence"/>
</dbReference>
<gene>
    <name evidence="1" type="ORF">QC761_0099540</name>
</gene>
<dbReference type="RefSeq" id="XP_062730155.1">
    <property type="nucleotide sequence ID" value="XM_062873091.1"/>
</dbReference>
<proteinExistence type="predicted"/>
<evidence type="ECO:0000313" key="1">
    <source>
        <dbReference type="EMBL" id="KAK4641179.1"/>
    </source>
</evidence>
<name>A0ABR0FBM4_9PEZI</name>
<protein>
    <submittedName>
        <fullName evidence="1">Uncharacterized protein</fullName>
    </submittedName>
</protein>
<sequence>MDQTGPSHYQRTTLVDFRLILNIAHGNFTGVSRAISFGAELYNLLILCDKYDLTALIGPWVRKWLFLFHIQHVMPVPMLPFIIWERLIQLRVELNRARMTRAFKEQSAGFHRYMLASNHSFNKGTGEVVVGVSALGARVGELLDWMAEGFYTIVKESTRDPVVPETLIGYWNYDKHWTVQWGGRFVSPEDME</sequence>
<evidence type="ECO:0000313" key="2">
    <source>
        <dbReference type="Proteomes" id="UP001322138"/>
    </source>
</evidence>
<keyword evidence="2" id="KW-1185">Reference proteome</keyword>
<dbReference type="GeneID" id="87892461"/>
<dbReference type="EMBL" id="JAFFGZ010000008">
    <property type="protein sequence ID" value="KAK4641179.1"/>
    <property type="molecule type" value="Genomic_DNA"/>
</dbReference>
<organism evidence="1 2">
    <name type="scientific">Podospora bellae-mahoneyi</name>
    <dbReference type="NCBI Taxonomy" id="2093777"/>
    <lineage>
        <taxon>Eukaryota</taxon>
        <taxon>Fungi</taxon>
        <taxon>Dikarya</taxon>
        <taxon>Ascomycota</taxon>
        <taxon>Pezizomycotina</taxon>
        <taxon>Sordariomycetes</taxon>
        <taxon>Sordariomycetidae</taxon>
        <taxon>Sordariales</taxon>
        <taxon>Podosporaceae</taxon>
        <taxon>Podospora</taxon>
    </lineage>
</organism>